<organism evidence="1 2">
    <name type="scientific">Caerostris extrusa</name>
    <name type="common">Bark spider</name>
    <name type="synonym">Caerostris bankana</name>
    <dbReference type="NCBI Taxonomy" id="172846"/>
    <lineage>
        <taxon>Eukaryota</taxon>
        <taxon>Metazoa</taxon>
        <taxon>Ecdysozoa</taxon>
        <taxon>Arthropoda</taxon>
        <taxon>Chelicerata</taxon>
        <taxon>Arachnida</taxon>
        <taxon>Araneae</taxon>
        <taxon>Araneomorphae</taxon>
        <taxon>Entelegynae</taxon>
        <taxon>Araneoidea</taxon>
        <taxon>Araneidae</taxon>
        <taxon>Caerostris</taxon>
    </lineage>
</organism>
<gene>
    <name evidence="1" type="ORF">CEXT_471851</name>
</gene>
<sequence length="85" mass="9756">MRRLLRRKKSHFSIFMADSKASVAEKFELGMRRVIVERVQKFENILGSLTTLKFRVFNGTIFNLQASDISKTGNVDPPVAMPPTW</sequence>
<dbReference type="EMBL" id="BPLR01005128">
    <property type="protein sequence ID" value="GIY00017.1"/>
    <property type="molecule type" value="Genomic_DNA"/>
</dbReference>
<keyword evidence="2" id="KW-1185">Reference proteome</keyword>
<dbReference type="AlphaFoldDB" id="A0AAV4PVV5"/>
<evidence type="ECO:0000313" key="1">
    <source>
        <dbReference type="EMBL" id="GIY00017.1"/>
    </source>
</evidence>
<reference evidence="1 2" key="1">
    <citation type="submission" date="2021-06" db="EMBL/GenBank/DDBJ databases">
        <title>Caerostris extrusa draft genome.</title>
        <authorList>
            <person name="Kono N."/>
            <person name="Arakawa K."/>
        </authorList>
    </citation>
    <scope>NUCLEOTIDE SEQUENCE [LARGE SCALE GENOMIC DNA]</scope>
</reference>
<protein>
    <submittedName>
        <fullName evidence="1">Uncharacterized protein</fullName>
    </submittedName>
</protein>
<accession>A0AAV4PVV5</accession>
<name>A0AAV4PVV5_CAEEX</name>
<comment type="caution">
    <text evidence="1">The sequence shown here is derived from an EMBL/GenBank/DDBJ whole genome shotgun (WGS) entry which is preliminary data.</text>
</comment>
<dbReference type="Proteomes" id="UP001054945">
    <property type="component" value="Unassembled WGS sequence"/>
</dbReference>
<proteinExistence type="predicted"/>
<evidence type="ECO:0000313" key="2">
    <source>
        <dbReference type="Proteomes" id="UP001054945"/>
    </source>
</evidence>